<keyword evidence="3" id="KW-1185">Reference proteome</keyword>
<evidence type="ECO:0008006" key="4">
    <source>
        <dbReference type="Google" id="ProtNLM"/>
    </source>
</evidence>
<comment type="caution">
    <text evidence="2">The sequence shown here is derived from an EMBL/GenBank/DDBJ whole genome shotgun (WGS) entry which is preliminary data.</text>
</comment>
<evidence type="ECO:0000313" key="2">
    <source>
        <dbReference type="EMBL" id="MBC3942349.1"/>
    </source>
</evidence>
<sequence>MSGETPTERREAAATRRRWVTLAEVVAVAGVLIAALTLWTNWSDHRANEADKLAAQSSAARERTKIDLSAIVQDGGDTLLLKDARHDLQDVTITFPKALGVSPQRPPAEPIIDKSWFSKPLLKLTDGGADNRAGRLPVLVSVQYFDGDTTRSASGIYEVIWKTEAGLPLMGRSLKLEGLRVRQRGGDQAKLDAIWAKEKPAT</sequence>
<dbReference type="RefSeq" id="WP_187504048.1">
    <property type="nucleotide sequence ID" value="NZ_CP162536.1"/>
</dbReference>
<reference evidence="2 3" key="1">
    <citation type="submission" date="2020-08" db="EMBL/GenBank/DDBJ databases">
        <title>Putative novel bacterial strains isolated from necrotic wheat leaf tissues caused by Xanthomonas translucens.</title>
        <authorList>
            <person name="Tambong J.T."/>
        </authorList>
    </citation>
    <scope>NUCLEOTIDE SEQUENCE [LARGE SCALE GENOMIC DNA]</scope>
    <source>
        <strain evidence="3">DOAB 1063</strain>
    </source>
</reference>
<proteinExistence type="predicted"/>
<gene>
    <name evidence="2" type="ORF">H8S47_11750</name>
</gene>
<keyword evidence="1" id="KW-0472">Membrane</keyword>
<accession>A0ABR7APH1</accession>
<protein>
    <recommendedName>
        <fullName evidence="4">Type II secretion system protein</fullName>
    </recommendedName>
</protein>
<evidence type="ECO:0000256" key="1">
    <source>
        <dbReference type="SAM" id="Phobius"/>
    </source>
</evidence>
<name>A0ABR7APH1_9SPHN</name>
<evidence type="ECO:0000313" key="3">
    <source>
        <dbReference type="Proteomes" id="UP000597613"/>
    </source>
</evidence>
<keyword evidence="1" id="KW-1133">Transmembrane helix</keyword>
<feature type="transmembrane region" description="Helical" evidence="1">
    <location>
        <begin position="19"/>
        <end position="39"/>
    </location>
</feature>
<organism evidence="2 3">
    <name type="scientific">Sphingomonas albertensis</name>
    <dbReference type="NCBI Taxonomy" id="2762591"/>
    <lineage>
        <taxon>Bacteria</taxon>
        <taxon>Pseudomonadati</taxon>
        <taxon>Pseudomonadota</taxon>
        <taxon>Alphaproteobacteria</taxon>
        <taxon>Sphingomonadales</taxon>
        <taxon>Sphingomonadaceae</taxon>
        <taxon>Sphingomonas</taxon>
    </lineage>
</organism>
<keyword evidence="1" id="KW-0812">Transmembrane</keyword>
<dbReference type="Proteomes" id="UP000597613">
    <property type="component" value="Unassembled WGS sequence"/>
</dbReference>
<dbReference type="EMBL" id="JACONT010000024">
    <property type="protein sequence ID" value="MBC3942349.1"/>
    <property type="molecule type" value="Genomic_DNA"/>
</dbReference>